<protein>
    <submittedName>
        <fullName evidence="2">DUF504 domain-containing protein</fullName>
    </submittedName>
</protein>
<keyword evidence="1" id="KW-1185">Reference proteome</keyword>
<accession>A0A1I7W9H6</accession>
<organism evidence="1 2">
    <name type="scientific">Heterorhabditis bacteriophora</name>
    <name type="common">Entomopathogenic nematode worm</name>
    <dbReference type="NCBI Taxonomy" id="37862"/>
    <lineage>
        <taxon>Eukaryota</taxon>
        <taxon>Metazoa</taxon>
        <taxon>Ecdysozoa</taxon>
        <taxon>Nematoda</taxon>
        <taxon>Chromadorea</taxon>
        <taxon>Rhabditida</taxon>
        <taxon>Rhabditina</taxon>
        <taxon>Rhabditomorpha</taxon>
        <taxon>Strongyloidea</taxon>
        <taxon>Heterorhabditidae</taxon>
        <taxon>Heterorhabditis</taxon>
    </lineage>
</organism>
<evidence type="ECO:0000313" key="2">
    <source>
        <dbReference type="WBParaSite" id="Hba_01311"/>
    </source>
</evidence>
<dbReference type="WBParaSite" id="Hba_01311">
    <property type="protein sequence ID" value="Hba_01311"/>
    <property type="gene ID" value="Hba_01311"/>
</dbReference>
<reference evidence="2" key="1">
    <citation type="submission" date="2016-11" db="UniProtKB">
        <authorList>
            <consortium name="WormBaseParasite"/>
        </authorList>
    </citation>
    <scope>IDENTIFICATION</scope>
</reference>
<proteinExistence type="predicted"/>
<sequence length="28" mass="3500">MSFFHERIRKLPERCQKVIEREGKYFDG</sequence>
<evidence type="ECO:0000313" key="1">
    <source>
        <dbReference type="Proteomes" id="UP000095283"/>
    </source>
</evidence>
<dbReference type="Proteomes" id="UP000095283">
    <property type="component" value="Unplaced"/>
</dbReference>
<dbReference type="AlphaFoldDB" id="A0A1I7W9H6"/>
<name>A0A1I7W9H6_HETBA</name>